<dbReference type="PROSITE" id="PS50850">
    <property type="entry name" value="MFS"/>
    <property type="match status" value="1"/>
</dbReference>
<sequence precursor="true">MTAGTLFAAMGLAVAFAIPGIDPRLLTLNLSQISRSLDVPASQLGFLASAATLVAAAAVLAVGNLGDIYGLKRLLVYGLLANIVFQLLAALSPNYPFLLVMRLADGVALTALVGLSMALLTVSVPSQIRPLAVGIFIATDAILYGVSPLAGGWIVGLLGWRGLFVITPVLALIALIVIARYVAGPPRQAACRLDVIGVGLFGVALLGLIYGMSATQNGLASPQAWIPLVGSGLALAAFVRHERRVQHPALDLALFARPPFVVAVLTVLTIGFLGGGFNVVLGQFGGTILGLSAKSIGLVYLPGTVLLAGASLWAGHLVGKYTARPVLIAGLLVLAASGLVMAITAAPTMGLWILVLVTWLLNLGADVAATPASDTVLGYAPPDKAGAVTAMRSTFGTTGYALGPTAYIMLFNLFFHRQWLADAHSRGLSAEQAQHAVDAVRGSLAHSPGVSRFDPNLVQQASGLTLDWDLTDGVRLTMLAVTLVPLVLAIVAYFVMPRRS</sequence>
<proteinExistence type="predicted"/>
<keyword evidence="9" id="KW-1185">Reference proteome</keyword>
<dbReference type="InterPro" id="IPR036259">
    <property type="entry name" value="MFS_trans_sf"/>
</dbReference>
<dbReference type="Proteomes" id="UP000006057">
    <property type="component" value="Chromosome"/>
</dbReference>
<feature type="transmembrane region" description="Helical" evidence="6">
    <location>
        <begin position="103"/>
        <end position="124"/>
    </location>
</feature>
<dbReference type="EMBL" id="CP003053">
    <property type="protein sequence ID" value="AFM18077.1"/>
    <property type="molecule type" value="Genomic_DNA"/>
</dbReference>
<dbReference type="OrthoDB" id="9781469at2"/>
<feature type="transmembrane region" description="Helical" evidence="6">
    <location>
        <begin position="162"/>
        <end position="183"/>
    </location>
</feature>
<organism evidence="8 9">
    <name type="scientific">Mycolicibacterium chubuense (strain NBB4)</name>
    <name type="common">Mycobacterium chubuense</name>
    <dbReference type="NCBI Taxonomy" id="710421"/>
    <lineage>
        <taxon>Bacteria</taxon>
        <taxon>Bacillati</taxon>
        <taxon>Actinomycetota</taxon>
        <taxon>Actinomycetes</taxon>
        <taxon>Mycobacteriales</taxon>
        <taxon>Mycobacteriaceae</taxon>
        <taxon>Mycolicibacterium</taxon>
    </lineage>
</organism>
<feature type="transmembrane region" description="Helical" evidence="6">
    <location>
        <begin position="195"/>
        <end position="213"/>
    </location>
</feature>
<feature type="transmembrane region" description="Helical" evidence="6">
    <location>
        <begin position="326"/>
        <end position="355"/>
    </location>
</feature>
<keyword evidence="4 6" id="KW-1133">Transmembrane helix</keyword>
<feature type="transmembrane region" description="Helical" evidence="6">
    <location>
        <begin position="296"/>
        <end position="314"/>
    </location>
</feature>
<evidence type="ECO:0000313" key="8">
    <source>
        <dbReference type="EMBL" id="AFM18077.1"/>
    </source>
</evidence>
<dbReference type="RefSeq" id="WP_014816553.1">
    <property type="nucleotide sequence ID" value="NC_018027.1"/>
</dbReference>
<feature type="transmembrane region" description="Helical" evidence="6">
    <location>
        <begin position="476"/>
        <end position="496"/>
    </location>
</feature>
<reference evidence="8 9" key="1">
    <citation type="submission" date="2012-06" db="EMBL/GenBank/DDBJ databases">
        <title>Complete sequence of chromosome of Mycobacterium chubuense NBB4.</title>
        <authorList>
            <consortium name="US DOE Joint Genome Institute"/>
            <person name="Lucas S."/>
            <person name="Han J."/>
            <person name="Lapidus A."/>
            <person name="Cheng J.-F."/>
            <person name="Goodwin L."/>
            <person name="Pitluck S."/>
            <person name="Peters L."/>
            <person name="Mikhailova N."/>
            <person name="Teshima H."/>
            <person name="Detter J.C."/>
            <person name="Han C."/>
            <person name="Tapia R."/>
            <person name="Land M."/>
            <person name="Hauser L."/>
            <person name="Kyrpides N."/>
            <person name="Ivanova N."/>
            <person name="Pagani I."/>
            <person name="Mattes T."/>
            <person name="Holmes A."/>
            <person name="Rutledge P."/>
            <person name="Paulsen I."/>
            <person name="Coleman N."/>
            <person name="Woyke T."/>
        </authorList>
    </citation>
    <scope>NUCLEOTIDE SEQUENCE [LARGE SCALE GENOMIC DNA]</scope>
    <source>
        <strain evidence="8 9">NBB4</strain>
    </source>
</reference>
<feature type="transmembrane region" description="Helical" evidence="6">
    <location>
        <begin position="219"/>
        <end position="239"/>
    </location>
</feature>
<gene>
    <name evidence="8" type="ordered locus">Mycch_3335</name>
</gene>
<evidence type="ECO:0000256" key="4">
    <source>
        <dbReference type="ARBA" id="ARBA00022989"/>
    </source>
</evidence>
<feature type="domain" description="Major facilitator superfamily (MFS) profile" evidence="7">
    <location>
        <begin position="8"/>
        <end position="500"/>
    </location>
</feature>
<evidence type="ECO:0000313" key="9">
    <source>
        <dbReference type="Proteomes" id="UP000006057"/>
    </source>
</evidence>
<dbReference type="GO" id="GO:0005886">
    <property type="term" value="C:plasma membrane"/>
    <property type="evidence" value="ECO:0007669"/>
    <property type="project" value="UniProtKB-SubCell"/>
</dbReference>
<protein>
    <submittedName>
        <fullName evidence="8">Arabinose efflux permease family protein</fullName>
    </submittedName>
</protein>
<dbReference type="Pfam" id="PF07690">
    <property type="entry name" value="MFS_1"/>
    <property type="match status" value="1"/>
</dbReference>
<dbReference type="PANTHER" id="PTHR42718:SF9">
    <property type="entry name" value="MAJOR FACILITATOR SUPERFAMILY MULTIDRUG TRANSPORTER MFSC"/>
    <property type="match status" value="1"/>
</dbReference>
<dbReference type="STRING" id="710421.Mycch_3335"/>
<evidence type="ECO:0000256" key="6">
    <source>
        <dbReference type="SAM" id="Phobius"/>
    </source>
</evidence>
<feature type="transmembrane region" description="Helical" evidence="6">
    <location>
        <begin position="260"/>
        <end position="284"/>
    </location>
</feature>
<dbReference type="SUPFAM" id="SSF103473">
    <property type="entry name" value="MFS general substrate transporter"/>
    <property type="match status" value="1"/>
</dbReference>
<keyword evidence="3 6" id="KW-0812">Transmembrane</keyword>
<accession>I4BLC0</accession>
<dbReference type="KEGG" id="mcb:Mycch_3335"/>
<dbReference type="GO" id="GO:0022857">
    <property type="term" value="F:transmembrane transporter activity"/>
    <property type="evidence" value="ECO:0007669"/>
    <property type="project" value="InterPro"/>
</dbReference>
<dbReference type="eggNOG" id="COG0477">
    <property type="taxonomic scope" value="Bacteria"/>
</dbReference>
<dbReference type="PATRIC" id="fig|710421.3.peg.3336"/>
<keyword evidence="2" id="KW-0813">Transport</keyword>
<keyword evidence="5 6" id="KW-0472">Membrane</keyword>
<evidence type="ECO:0000256" key="1">
    <source>
        <dbReference type="ARBA" id="ARBA00004651"/>
    </source>
</evidence>
<evidence type="ECO:0000256" key="5">
    <source>
        <dbReference type="ARBA" id="ARBA00023136"/>
    </source>
</evidence>
<feature type="transmembrane region" description="Helical" evidence="6">
    <location>
        <begin position="74"/>
        <end position="91"/>
    </location>
</feature>
<feature type="transmembrane region" description="Helical" evidence="6">
    <location>
        <begin position="131"/>
        <end position="156"/>
    </location>
</feature>
<comment type="subcellular location">
    <subcellularLocation>
        <location evidence="1">Cell membrane</location>
        <topology evidence="1">Multi-pass membrane protein</topology>
    </subcellularLocation>
</comment>
<name>I4BLC0_MYCCN</name>
<dbReference type="AlphaFoldDB" id="I4BLC0"/>
<dbReference type="HOGENOM" id="CLU_000960_28_2_11"/>
<dbReference type="PANTHER" id="PTHR42718">
    <property type="entry name" value="MAJOR FACILITATOR SUPERFAMILY MULTIDRUG TRANSPORTER MFSC"/>
    <property type="match status" value="1"/>
</dbReference>
<feature type="transmembrane region" description="Helical" evidence="6">
    <location>
        <begin position="41"/>
        <end position="62"/>
    </location>
</feature>
<evidence type="ECO:0000259" key="7">
    <source>
        <dbReference type="PROSITE" id="PS50850"/>
    </source>
</evidence>
<evidence type="ECO:0000256" key="3">
    <source>
        <dbReference type="ARBA" id="ARBA00022692"/>
    </source>
</evidence>
<evidence type="ECO:0000256" key="2">
    <source>
        <dbReference type="ARBA" id="ARBA00022448"/>
    </source>
</evidence>
<dbReference type="Gene3D" id="1.20.1250.20">
    <property type="entry name" value="MFS general substrate transporter like domains"/>
    <property type="match status" value="2"/>
</dbReference>
<dbReference type="InterPro" id="IPR020846">
    <property type="entry name" value="MFS_dom"/>
</dbReference>
<dbReference type="InterPro" id="IPR011701">
    <property type="entry name" value="MFS"/>
</dbReference>